<dbReference type="Pfam" id="PF13181">
    <property type="entry name" value="TPR_8"/>
    <property type="match status" value="1"/>
</dbReference>
<dbReference type="Gene3D" id="1.25.40.10">
    <property type="entry name" value="Tetratricopeptide repeat domain"/>
    <property type="match status" value="4"/>
</dbReference>
<dbReference type="AlphaFoldDB" id="A0A6V8N2L6"/>
<feature type="repeat" description="TPR" evidence="3">
    <location>
        <begin position="144"/>
        <end position="177"/>
    </location>
</feature>
<reference evidence="6" key="1">
    <citation type="submission" date="2020-06" db="EMBL/GenBank/DDBJ databases">
        <title>Draft genomic sequecing of Geomonas sp. Red745.</title>
        <authorList>
            <person name="Itoh H."/>
            <person name="Xu Z.X."/>
            <person name="Ushijima N."/>
            <person name="Masuda Y."/>
            <person name="Shiratori Y."/>
            <person name="Senoo K."/>
        </authorList>
    </citation>
    <scope>NUCLEOTIDE SEQUENCE [LARGE SCALE GENOMIC DNA]</scope>
    <source>
        <strain evidence="6">Red745</strain>
    </source>
</reference>
<keyword evidence="2 3" id="KW-0802">TPR repeat</keyword>
<keyword evidence="1" id="KW-0677">Repeat</keyword>
<dbReference type="PROSITE" id="PS50005">
    <property type="entry name" value="TPR"/>
    <property type="match status" value="8"/>
</dbReference>
<dbReference type="InterPro" id="IPR019734">
    <property type="entry name" value="TPR_rpt"/>
</dbReference>
<gene>
    <name evidence="5" type="ORF">GMLC_03570</name>
</gene>
<dbReference type="InterPro" id="IPR013105">
    <property type="entry name" value="TPR_2"/>
</dbReference>
<dbReference type="Pfam" id="PF13432">
    <property type="entry name" value="TPR_16"/>
    <property type="match status" value="2"/>
</dbReference>
<dbReference type="Proteomes" id="UP000587586">
    <property type="component" value="Unassembled WGS sequence"/>
</dbReference>
<proteinExistence type="predicted"/>
<keyword evidence="6" id="KW-1185">Reference proteome</keyword>
<dbReference type="EMBL" id="BLXZ01000001">
    <property type="protein sequence ID" value="GFO66778.1"/>
    <property type="molecule type" value="Genomic_DNA"/>
</dbReference>
<keyword evidence="4" id="KW-0732">Signal</keyword>
<feature type="repeat" description="TPR" evidence="3">
    <location>
        <begin position="110"/>
        <end position="143"/>
    </location>
</feature>
<feature type="repeat" description="TPR" evidence="3">
    <location>
        <begin position="76"/>
        <end position="109"/>
    </location>
</feature>
<feature type="signal peptide" evidence="4">
    <location>
        <begin position="1"/>
        <end position="19"/>
    </location>
</feature>
<comment type="caution">
    <text evidence="5">The sequence shown here is derived from an EMBL/GenBank/DDBJ whole genome shotgun (WGS) entry which is preliminary data.</text>
</comment>
<accession>A0A6V8N2L6</accession>
<evidence type="ECO:0000256" key="3">
    <source>
        <dbReference type="PROSITE-ProRule" id="PRU00339"/>
    </source>
</evidence>
<dbReference type="PROSITE" id="PS50293">
    <property type="entry name" value="TPR_REGION"/>
    <property type="match status" value="1"/>
</dbReference>
<evidence type="ECO:0000313" key="5">
    <source>
        <dbReference type="EMBL" id="GFO66778.1"/>
    </source>
</evidence>
<evidence type="ECO:0000256" key="2">
    <source>
        <dbReference type="ARBA" id="ARBA00022803"/>
    </source>
</evidence>
<dbReference type="SUPFAM" id="SSF48452">
    <property type="entry name" value="TPR-like"/>
    <property type="match status" value="2"/>
</dbReference>
<dbReference type="SMART" id="SM00028">
    <property type="entry name" value="TPR"/>
    <property type="match status" value="12"/>
</dbReference>
<dbReference type="Pfam" id="PF14559">
    <property type="entry name" value="TPR_19"/>
    <property type="match status" value="3"/>
</dbReference>
<dbReference type="Pfam" id="PF07719">
    <property type="entry name" value="TPR_2"/>
    <property type="match status" value="1"/>
</dbReference>
<organism evidence="5 6">
    <name type="scientific">Geomonas limicola</name>
    <dbReference type="NCBI Taxonomy" id="2740186"/>
    <lineage>
        <taxon>Bacteria</taxon>
        <taxon>Pseudomonadati</taxon>
        <taxon>Thermodesulfobacteriota</taxon>
        <taxon>Desulfuromonadia</taxon>
        <taxon>Geobacterales</taxon>
        <taxon>Geobacteraceae</taxon>
        <taxon>Geomonas</taxon>
    </lineage>
</organism>
<dbReference type="RefSeq" id="WP_183359312.1">
    <property type="nucleotide sequence ID" value="NZ_BLXZ01000001.1"/>
</dbReference>
<feature type="repeat" description="TPR" evidence="3">
    <location>
        <begin position="413"/>
        <end position="446"/>
    </location>
</feature>
<name>A0A6V8N2L6_9BACT</name>
<evidence type="ECO:0000256" key="4">
    <source>
        <dbReference type="SAM" id="SignalP"/>
    </source>
</evidence>
<dbReference type="PANTHER" id="PTHR12558">
    <property type="entry name" value="CELL DIVISION CYCLE 16,23,27"/>
    <property type="match status" value="1"/>
</dbReference>
<evidence type="ECO:0000256" key="1">
    <source>
        <dbReference type="ARBA" id="ARBA00022737"/>
    </source>
</evidence>
<feature type="repeat" description="TPR" evidence="3">
    <location>
        <begin position="277"/>
        <end position="310"/>
    </location>
</feature>
<protein>
    <submittedName>
        <fullName evidence="5">Uncharacterized protein</fullName>
    </submittedName>
</protein>
<dbReference type="PROSITE" id="PS51257">
    <property type="entry name" value="PROKAR_LIPOPROTEIN"/>
    <property type="match status" value="1"/>
</dbReference>
<evidence type="ECO:0000313" key="6">
    <source>
        <dbReference type="Proteomes" id="UP000587586"/>
    </source>
</evidence>
<feature type="chain" id="PRO_5027646765" evidence="4">
    <location>
        <begin position="20"/>
        <end position="566"/>
    </location>
</feature>
<feature type="repeat" description="TPR" evidence="3">
    <location>
        <begin position="482"/>
        <end position="515"/>
    </location>
</feature>
<feature type="repeat" description="TPR" evidence="3">
    <location>
        <begin position="212"/>
        <end position="245"/>
    </location>
</feature>
<sequence length="566" mass="63667">MTTKYLALLLMCSLLTACATEHAAAVPTQEIPYEATTTEGRTLYFFSLARLRAGAGDTEGALTLLKSAMAADPTAPSLHTAAAQIYLQQSKPEEALAECEAAIKLDPTLVQAQLLAGNILVTMQREKEAIPYLKKVMELDPTREEVYLHVAIFYLKNFEYEQAVNTLKALIKAAPDSPLGYYYLAKTYDQMRLPREALTYYKKAVELKPDFEQALIEMAIQQETQGQLADAVETYKNLLEVNPSNVNVVQHLAQLYIQQRQLDEALALLQRDGGESLETQRKIGLLLLELERYDEAVTTFKGILAVEPNAHQVRFYLGSAYEEMEEPDSAIAEFAQVPVGSTYYLDALGHLAYLYKEKGEVDRGLRLLKDEVKRDPTKIEPYLVLAGLYESLERFKDGVEVLRSMNETMQADPRVTFRLGILYDKLGERDQSVAMMKKTIAATPNDPQALNYLGYTYAEMGVNLEEALGYLKKAVQLKPDDGFILDSLGWTYFKLKRYEEAIYQLERAAELSDEDATVLGHLADAYCAGHLAKKAIAIYKKLQKLEPERTDLAEKIKHCRQESSDK</sequence>
<dbReference type="PANTHER" id="PTHR12558:SF13">
    <property type="entry name" value="CELL DIVISION CYCLE PROTEIN 27 HOMOLOG"/>
    <property type="match status" value="1"/>
</dbReference>
<feature type="repeat" description="TPR" evidence="3">
    <location>
        <begin position="178"/>
        <end position="211"/>
    </location>
</feature>
<dbReference type="InterPro" id="IPR011990">
    <property type="entry name" value="TPR-like_helical_dom_sf"/>
</dbReference>